<protein>
    <recommendedName>
        <fullName evidence="4">Sporulation protein</fullName>
    </recommendedName>
</protein>
<gene>
    <name evidence="2" type="ORF">GCM10010916_36430</name>
</gene>
<keyword evidence="1" id="KW-1133">Transmembrane helix</keyword>
<evidence type="ECO:0000256" key="1">
    <source>
        <dbReference type="SAM" id="Phobius"/>
    </source>
</evidence>
<keyword evidence="1" id="KW-0472">Membrane</keyword>
<keyword evidence="1" id="KW-0812">Transmembrane</keyword>
<dbReference type="AlphaFoldDB" id="A0A917LEJ0"/>
<comment type="caution">
    <text evidence="2">The sequence shown here is derived from an EMBL/GenBank/DDBJ whole genome shotgun (WGS) entry which is preliminary data.</text>
</comment>
<feature type="transmembrane region" description="Helical" evidence="1">
    <location>
        <begin position="12"/>
        <end position="32"/>
    </location>
</feature>
<dbReference type="PROSITE" id="PS51257">
    <property type="entry name" value="PROKAR_LIPOPROTEIN"/>
    <property type="match status" value="1"/>
</dbReference>
<sequence length="250" mass="28805">MNKRFIRSPLIFPVIHRIFIFCLALIIIPTLLSGCNYERHVQDSDYDYGAQQKNDPKMLGTRMYGSLTGNPDQHDNKYFEYSSMLSREVSDINGVATAIVMLTDKNAYVGIALDWTAVGTKRIGGRTMKEQNNTGSNEGVYNHRDGTPYYNNRKMITPYNSYFSVNDHNLISRELKQTIAKRIRRLSPNIEEVHISANKDFVNEMVDYAKEAWLGRPLEPWVDSFNILVKYQFDGGKTMPTPISEMKDRR</sequence>
<dbReference type="RefSeq" id="WP_229725431.1">
    <property type="nucleotide sequence ID" value="NZ_BMGR01000013.1"/>
</dbReference>
<keyword evidence="3" id="KW-1185">Reference proteome</keyword>
<dbReference type="EMBL" id="BMGR01000013">
    <property type="protein sequence ID" value="GGG16236.1"/>
    <property type="molecule type" value="Genomic_DNA"/>
</dbReference>
<reference evidence="2" key="1">
    <citation type="journal article" date="2014" name="Int. J. Syst. Evol. Microbiol.">
        <title>Complete genome sequence of Corynebacterium casei LMG S-19264T (=DSM 44701T), isolated from a smear-ripened cheese.</title>
        <authorList>
            <consortium name="US DOE Joint Genome Institute (JGI-PGF)"/>
            <person name="Walter F."/>
            <person name="Albersmeier A."/>
            <person name="Kalinowski J."/>
            <person name="Ruckert C."/>
        </authorList>
    </citation>
    <scope>NUCLEOTIDE SEQUENCE</scope>
    <source>
        <strain evidence="2">CGMCC 1.12987</strain>
    </source>
</reference>
<evidence type="ECO:0008006" key="4">
    <source>
        <dbReference type="Google" id="ProtNLM"/>
    </source>
</evidence>
<name>A0A917LEJ0_9BACL</name>
<accession>A0A917LEJ0</accession>
<dbReference type="Proteomes" id="UP000644756">
    <property type="component" value="Unassembled WGS sequence"/>
</dbReference>
<organism evidence="2 3">
    <name type="scientific">Paenibacillus abyssi</name>
    <dbReference type="NCBI Taxonomy" id="1340531"/>
    <lineage>
        <taxon>Bacteria</taxon>
        <taxon>Bacillati</taxon>
        <taxon>Bacillota</taxon>
        <taxon>Bacilli</taxon>
        <taxon>Bacillales</taxon>
        <taxon>Paenibacillaceae</taxon>
        <taxon>Paenibacillus</taxon>
    </lineage>
</organism>
<proteinExistence type="predicted"/>
<evidence type="ECO:0000313" key="3">
    <source>
        <dbReference type="Proteomes" id="UP000644756"/>
    </source>
</evidence>
<reference evidence="2" key="2">
    <citation type="submission" date="2020-09" db="EMBL/GenBank/DDBJ databases">
        <authorList>
            <person name="Sun Q."/>
            <person name="Zhou Y."/>
        </authorList>
    </citation>
    <scope>NUCLEOTIDE SEQUENCE</scope>
    <source>
        <strain evidence="2">CGMCC 1.12987</strain>
    </source>
</reference>
<evidence type="ECO:0000313" key="2">
    <source>
        <dbReference type="EMBL" id="GGG16236.1"/>
    </source>
</evidence>